<dbReference type="SUPFAM" id="SSF53850">
    <property type="entry name" value="Periplasmic binding protein-like II"/>
    <property type="match status" value="1"/>
</dbReference>
<dbReference type="EMBL" id="CP162599">
    <property type="protein sequence ID" value="XDK33177.1"/>
    <property type="molecule type" value="Genomic_DNA"/>
</dbReference>
<feature type="compositionally biased region" description="Acidic residues" evidence="4">
    <location>
        <begin position="31"/>
        <end position="43"/>
    </location>
</feature>
<dbReference type="Pfam" id="PF00496">
    <property type="entry name" value="SBP_bac_5"/>
    <property type="match status" value="1"/>
</dbReference>
<sequence length="540" mass="60855">MDIKNIKAPLLIVLLMMFFIIIGCSKKTEETITEENEKEDEVTEETKEDTTTSENSVLNIAIDTTPPTLDQPISTSASTRDVSRLIYESLVTTDADFKPIPMLAESIDISDDNKVYTFHLRKGIKFHNGEEMIAEDVIASMKRWEEKTALSGEIFNGATWEEQDEYTVVLTLTNASPLTLDTIATSKHAPAIMPKEIVESAPAEGVNEYIGTGPYKLTEWKEDQYIHFTKNEDYLTLETETNGLGGKKEALIEDIYFRLVPDSSTRLAGILSGEYDFAYGIPQDNYDQLINSDSVEPVLVPGSNTIIKFNNVEGIVSDFEFREIINTALDYEQIMMAAFASEEFYELDSGYMHKDVTAWASQAGSEYHNINDPEKAKQMLEDYGYNGEEVVIMTTRDFQWMYNIGVAVDEQLKRLGIQSRLDVYDYPTFSDTANKTDLWDIEIQGATMVSTPPQLITLSTTWSGGVNDPHIPESLKAMETASDLEDAYQIWDELQQYVWEEHLPIINLGHSYALYGINKKVQGIEMSTVGPVLWNATVSE</sequence>
<evidence type="ECO:0000256" key="3">
    <source>
        <dbReference type="ARBA" id="ARBA00022729"/>
    </source>
</evidence>
<organism evidence="6">
    <name type="scientific">Ornithinibacillus sp. 4-3</name>
    <dbReference type="NCBI Taxonomy" id="3231488"/>
    <lineage>
        <taxon>Bacteria</taxon>
        <taxon>Bacillati</taxon>
        <taxon>Bacillota</taxon>
        <taxon>Bacilli</taxon>
        <taxon>Bacillales</taxon>
        <taxon>Bacillaceae</taxon>
        <taxon>Ornithinibacillus</taxon>
    </lineage>
</organism>
<evidence type="ECO:0000256" key="4">
    <source>
        <dbReference type="SAM" id="MobiDB-lite"/>
    </source>
</evidence>
<dbReference type="GO" id="GO:1904680">
    <property type="term" value="F:peptide transmembrane transporter activity"/>
    <property type="evidence" value="ECO:0007669"/>
    <property type="project" value="TreeGrafter"/>
</dbReference>
<reference evidence="6" key="1">
    <citation type="submission" date="2024-07" db="EMBL/GenBank/DDBJ databases">
        <title>Halotolerant mesophilic bacterium Ornithinibacillus sp. 4-3, sp. nov., isolated from soil.</title>
        <authorList>
            <person name="Sidarenka A.V."/>
            <person name="Guliayeva D.E."/>
            <person name="Leanovich S.I."/>
            <person name="Hileuskaya K.S."/>
            <person name="Akhremchuk A.E."/>
            <person name="Sikolenko M.A."/>
            <person name="Valentovich L.N."/>
        </authorList>
    </citation>
    <scope>NUCLEOTIDE SEQUENCE</scope>
    <source>
        <strain evidence="6">4-3</strain>
    </source>
</reference>
<dbReference type="InterPro" id="IPR000914">
    <property type="entry name" value="SBP_5_dom"/>
</dbReference>
<evidence type="ECO:0000256" key="1">
    <source>
        <dbReference type="ARBA" id="ARBA00004193"/>
    </source>
</evidence>
<dbReference type="Gene3D" id="3.10.105.10">
    <property type="entry name" value="Dipeptide-binding Protein, Domain 3"/>
    <property type="match status" value="1"/>
</dbReference>
<feature type="region of interest" description="Disordered" evidence="4">
    <location>
        <begin position="30"/>
        <end position="53"/>
    </location>
</feature>
<dbReference type="GO" id="GO:0042597">
    <property type="term" value="C:periplasmic space"/>
    <property type="evidence" value="ECO:0007669"/>
    <property type="project" value="UniProtKB-ARBA"/>
</dbReference>
<dbReference type="InterPro" id="IPR023765">
    <property type="entry name" value="SBP_5_CS"/>
</dbReference>
<feature type="domain" description="Solute-binding protein family 5" evidence="5">
    <location>
        <begin position="98"/>
        <end position="450"/>
    </location>
</feature>
<comment type="subcellular location">
    <subcellularLocation>
        <location evidence="1">Cell membrane</location>
        <topology evidence="1">Lipid-anchor</topology>
    </subcellularLocation>
</comment>
<dbReference type="GO" id="GO:0043190">
    <property type="term" value="C:ATP-binding cassette (ABC) transporter complex"/>
    <property type="evidence" value="ECO:0007669"/>
    <property type="project" value="InterPro"/>
</dbReference>
<dbReference type="AlphaFoldDB" id="A0AB39HP42"/>
<accession>A0AB39HP42</accession>
<proteinExistence type="inferred from homology"/>
<dbReference type="InterPro" id="IPR030678">
    <property type="entry name" value="Peptide/Ni-bd"/>
</dbReference>
<dbReference type="PROSITE" id="PS51257">
    <property type="entry name" value="PROKAR_LIPOPROTEIN"/>
    <property type="match status" value="1"/>
</dbReference>
<dbReference type="GO" id="GO:0015833">
    <property type="term" value="P:peptide transport"/>
    <property type="evidence" value="ECO:0007669"/>
    <property type="project" value="TreeGrafter"/>
</dbReference>
<dbReference type="PROSITE" id="PS01040">
    <property type="entry name" value="SBP_BACTERIAL_5"/>
    <property type="match status" value="1"/>
</dbReference>
<name>A0AB39HP42_9BACI</name>
<gene>
    <name evidence="6" type="ORF">AB4Y30_02070</name>
</gene>
<comment type="similarity">
    <text evidence="2">Belongs to the bacterial solute-binding protein 5 family.</text>
</comment>
<protein>
    <submittedName>
        <fullName evidence="6">ABC transporter substrate-binding protein</fullName>
    </submittedName>
</protein>
<dbReference type="PANTHER" id="PTHR30290:SF38">
    <property type="entry name" value="D,D-DIPEPTIDE-BINDING PERIPLASMIC PROTEIN DDPA-RELATED"/>
    <property type="match status" value="1"/>
</dbReference>
<dbReference type="Gene3D" id="3.40.190.10">
    <property type="entry name" value="Periplasmic binding protein-like II"/>
    <property type="match status" value="1"/>
</dbReference>
<evidence type="ECO:0000313" key="6">
    <source>
        <dbReference type="EMBL" id="XDK33177.1"/>
    </source>
</evidence>
<dbReference type="PANTHER" id="PTHR30290">
    <property type="entry name" value="PERIPLASMIC BINDING COMPONENT OF ABC TRANSPORTER"/>
    <property type="match status" value="1"/>
</dbReference>
<evidence type="ECO:0000259" key="5">
    <source>
        <dbReference type="Pfam" id="PF00496"/>
    </source>
</evidence>
<dbReference type="InterPro" id="IPR039424">
    <property type="entry name" value="SBP_5"/>
</dbReference>
<dbReference type="PIRSF" id="PIRSF002741">
    <property type="entry name" value="MppA"/>
    <property type="match status" value="1"/>
</dbReference>
<evidence type="ECO:0000256" key="2">
    <source>
        <dbReference type="ARBA" id="ARBA00005695"/>
    </source>
</evidence>
<dbReference type="RefSeq" id="WP_368653859.1">
    <property type="nucleotide sequence ID" value="NZ_CP162599.1"/>
</dbReference>
<keyword evidence="3" id="KW-0732">Signal</keyword>